<evidence type="ECO:0000313" key="3">
    <source>
        <dbReference type="Proteomes" id="UP000282184"/>
    </source>
</evidence>
<reference evidence="2 3" key="1">
    <citation type="submission" date="2018-12" db="EMBL/GenBank/DDBJ databases">
        <title>Hymenobacter gummosus sp. nov., isolated from a spring.</title>
        <authorList>
            <person name="Nie L."/>
        </authorList>
    </citation>
    <scope>NUCLEOTIDE SEQUENCE [LARGE SCALE GENOMIC DNA]</scope>
    <source>
        <strain evidence="2 3">KCTC 52166</strain>
    </source>
</reference>
<feature type="transmembrane region" description="Helical" evidence="1">
    <location>
        <begin position="150"/>
        <end position="166"/>
    </location>
</feature>
<feature type="transmembrane region" description="Helical" evidence="1">
    <location>
        <begin position="239"/>
        <end position="261"/>
    </location>
</feature>
<accession>A0A3S0H9A1</accession>
<evidence type="ECO:0000256" key="1">
    <source>
        <dbReference type="SAM" id="Phobius"/>
    </source>
</evidence>
<keyword evidence="3" id="KW-1185">Reference proteome</keyword>
<dbReference type="RefSeq" id="WP_126692114.1">
    <property type="nucleotide sequence ID" value="NZ_RXOF01000002.1"/>
</dbReference>
<evidence type="ECO:0000313" key="2">
    <source>
        <dbReference type="EMBL" id="RTQ52458.1"/>
    </source>
</evidence>
<feature type="transmembrane region" description="Helical" evidence="1">
    <location>
        <begin position="47"/>
        <end position="64"/>
    </location>
</feature>
<feature type="transmembrane region" description="Helical" evidence="1">
    <location>
        <begin position="21"/>
        <end position="41"/>
    </location>
</feature>
<organism evidence="2 3">
    <name type="scientific">Hymenobacter gummosus</name>
    <dbReference type="NCBI Taxonomy" id="1776032"/>
    <lineage>
        <taxon>Bacteria</taxon>
        <taxon>Pseudomonadati</taxon>
        <taxon>Bacteroidota</taxon>
        <taxon>Cytophagia</taxon>
        <taxon>Cytophagales</taxon>
        <taxon>Hymenobacteraceae</taxon>
        <taxon>Hymenobacter</taxon>
    </lineage>
</organism>
<comment type="caution">
    <text evidence="2">The sequence shown here is derived from an EMBL/GenBank/DDBJ whole genome shotgun (WGS) entry which is preliminary data.</text>
</comment>
<name>A0A3S0H9A1_9BACT</name>
<keyword evidence="1" id="KW-0812">Transmembrane</keyword>
<dbReference type="OrthoDB" id="884510at2"/>
<feature type="transmembrane region" description="Helical" evidence="1">
    <location>
        <begin position="273"/>
        <end position="301"/>
    </location>
</feature>
<feature type="transmembrane region" description="Helical" evidence="1">
    <location>
        <begin position="171"/>
        <end position="188"/>
    </location>
</feature>
<sequence length="313" mass="34606">MKNYLLLRLRTQARQWAELGWWRALLLLFIGAGAGAQLLRLLAAHPAAQWVLPPLVLLAVAGAHRQRTDLQFLQLTAPQYRRWLLGEYALLGLLAAAWLLPFGYWSGAGLRVLLPPLAAWLPPAAERIARQHRSLVRAEAFEWVSGLRRRLGWLLWLALLAGAAALRQHTAAPAGALAAWLLVVVSFYDTPEPLPMLLTGARSPAHWLRARVGWAAVYFTLTAAPLLALLVLSPAGWAGAALLLGWSLTVLTMVVLAKYTFYPHLTILRYAQAGVVALGLLILADSVYVALLAAVLVGLLWRSRYRLKTYRYD</sequence>
<keyword evidence="1" id="KW-1133">Transmembrane helix</keyword>
<proteinExistence type="predicted"/>
<keyword evidence="1" id="KW-0472">Membrane</keyword>
<dbReference type="EMBL" id="RXOF01000002">
    <property type="protein sequence ID" value="RTQ52458.1"/>
    <property type="molecule type" value="Genomic_DNA"/>
</dbReference>
<dbReference type="Proteomes" id="UP000282184">
    <property type="component" value="Unassembled WGS sequence"/>
</dbReference>
<evidence type="ECO:0008006" key="4">
    <source>
        <dbReference type="Google" id="ProtNLM"/>
    </source>
</evidence>
<protein>
    <recommendedName>
        <fullName evidence="4">ABC transporter permease</fullName>
    </recommendedName>
</protein>
<dbReference type="AlphaFoldDB" id="A0A3S0H9A1"/>
<gene>
    <name evidence="2" type="ORF">EJV47_05450</name>
</gene>
<feature type="transmembrane region" description="Helical" evidence="1">
    <location>
        <begin position="85"/>
        <end position="105"/>
    </location>
</feature>
<feature type="transmembrane region" description="Helical" evidence="1">
    <location>
        <begin position="212"/>
        <end position="232"/>
    </location>
</feature>